<dbReference type="GO" id="GO:0006355">
    <property type="term" value="P:regulation of DNA-templated transcription"/>
    <property type="evidence" value="ECO:0007669"/>
    <property type="project" value="InterPro"/>
</dbReference>
<evidence type="ECO:0000313" key="3">
    <source>
        <dbReference type="EMBL" id="NHB98888.1"/>
    </source>
</evidence>
<evidence type="ECO:0000256" key="2">
    <source>
        <dbReference type="ARBA" id="ARBA00049988"/>
    </source>
</evidence>
<dbReference type="RefSeq" id="WP_166291924.1">
    <property type="nucleotide sequence ID" value="NZ_CAWPIE010000146.1"/>
</dbReference>
<dbReference type="Pfam" id="PF08681">
    <property type="entry name" value="TacA1"/>
    <property type="match status" value="1"/>
</dbReference>
<proteinExistence type="inferred from homology"/>
<protein>
    <submittedName>
        <fullName evidence="3">DUF1778 domain-containing protein</fullName>
    </submittedName>
</protein>
<dbReference type="EMBL" id="PUJV01000146">
    <property type="protein sequence ID" value="NHB98888.1"/>
    <property type="molecule type" value="Genomic_DNA"/>
</dbReference>
<dbReference type="AlphaFoldDB" id="A0A7X5QQX1"/>
<dbReference type="PANTHER" id="PTHR35401:SF2">
    <property type="entry name" value="ABC-TYPE TRANSPORT SYSTEM"/>
    <property type="match status" value="1"/>
</dbReference>
<dbReference type="PANTHER" id="PTHR35401">
    <property type="entry name" value="COPG FAMILY HELIX-TURN-HELIX PROTEIN-RELATED-RELATED"/>
    <property type="match status" value="1"/>
</dbReference>
<reference evidence="3 4" key="1">
    <citation type="submission" date="2018-02" db="EMBL/GenBank/DDBJ databases">
        <authorList>
            <person name="Machado R.A."/>
        </authorList>
    </citation>
    <scope>NUCLEOTIDE SEQUENCE [LARGE SCALE GENOMIC DNA]</scope>
    <source>
        <strain evidence="3 4">DSM 23271</strain>
    </source>
</reference>
<gene>
    <name evidence="3" type="ORF">C5470_22350</name>
</gene>
<accession>A0A7X5QQX1</accession>
<organism evidence="3 4">
    <name type="scientific">Photorhabdus stackebrandtii</name>
    <dbReference type="NCBI Taxonomy" id="1123042"/>
    <lineage>
        <taxon>Bacteria</taxon>
        <taxon>Pseudomonadati</taxon>
        <taxon>Pseudomonadota</taxon>
        <taxon>Gammaproteobacteria</taxon>
        <taxon>Enterobacterales</taxon>
        <taxon>Morganellaceae</taxon>
        <taxon>Photorhabdus</taxon>
    </lineage>
</organism>
<name>A0A7X5QQX1_9GAMM</name>
<dbReference type="Gene3D" id="1.20.5.780">
    <property type="entry name" value="Single helix bin"/>
    <property type="match status" value="1"/>
</dbReference>
<evidence type="ECO:0000256" key="1">
    <source>
        <dbReference type="ARBA" id="ARBA00022649"/>
    </source>
</evidence>
<comment type="similarity">
    <text evidence="2">Belongs to the TacA antitoxin family.</text>
</comment>
<keyword evidence="4" id="KW-1185">Reference proteome</keyword>
<comment type="caution">
    <text evidence="3">The sequence shown here is derived from an EMBL/GenBank/DDBJ whole genome shotgun (WGS) entry which is preliminary data.</text>
</comment>
<dbReference type="Proteomes" id="UP000547931">
    <property type="component" value="Unassembled WGS sequence"/>
</dbReference>
<sequence>MSTATERINLRLQLNARRSIERAASFEGKTISNFILACALSQAEKVIHEHEVIRLNSQDSEAFFNALEKPVDFNNKLIAALSEHSERVIHK</sequence>
<dbReference type="SUPFAM" id="SSF47598">
    <property type="entry name" value="Ribbon-helix-helix"/>
    <property type="match status" value="1"/>
</dbReference>
<keyword evidence="1" id="KW-1277">Toxin-antitoxin system</keyword>
<dbReference type="InterPro" id="IPR010985">
    <property type="entry name" value="Ribbon_hlx_hlx"/>
</dbReference>
<evidence type="ECO:0000313" key="4">
    <source>
        <dbReference type="Proteomes" id="UP000547931"/>
    </source>
</evidence>
<dbReference type="InterPro" id="IPR014795">
    <property type="entry name" value="TacA_1-like"/>
</dbReference>